<dbReference type="EMBL" id="AUZZ01006161">
    <property type="protein sequence ID" value="EQD47153.1"/>
    <property type="molecule type" value="Genomic_DNA"/>
</dbReference>
<organism evidence="2">
    <name type="scientific">mine drainage metagenome</name>
    <dbReference type="NCBI Taxonomy" id="410659"/>
    <lineage>
        <taxon>unclassified sequences</taxon>
        <taxon>metagenomes</taxon>
        <taxon>ecological metagenomes</taxon>
    </lineage>
</organism>
<evidence type="ECO:0000259" key="1">
    <source>
        <dbReference type="Pfam" id="PF13304"/>
    </source>
</evidence>
<evidence type="ECO:0000313" key="2">
    <source>
        <dbReference type="EMBL" id="EQD47153.1"/>
    </source>
</evidence>
<gene>
    <name evidence="2" type="ORF">B2A_08552</name>
</gene>
<dbReference type="GO" id="GO:0016887">
    <property type="term" value="F:ATP hydrolysis activity"/>
    <property type="evidence" value="ECO:0007669"/>
    <property type="project" value="InterPro"/>
</dbReference>
<dbReference type="InterPro" id="IPR027417">
    <property type="entry name" value="P-loop_NTPase"/>
</dbReference>
<accession>T0ZR90</accession>
<proteinExistence type="predicted"/>
<name>T0ZR90_9ZZZZ</name>
<dbReference type="InterPro" id="IPR003959">
    <property type="entry name" value="ATPase_AAA_core"/>
</dbReference>
<reference evidence="2" key="1">
    <citation type="submission" date="2013-08" db="EMBL/GenBank/DDBJ databases">
        <authorList>
            <person name="Mendez C."/>
            <person name="Richter M."/>
            <person name="Ferrer M."/>
            <person name="Sanchez J."/>
        </authorList>
    </citation>
    <scope>NUCLEOTIDE SEQUENCE</scope>
</reference>
<reference evidence="2" key="2">
    <citation type="journal article" date="2014" name="ISME J.">
        <title>Microbial stratification in low pH oxic and suboxic macroscopic growths along an acid mine drainage.</title>
        <authorList>
            <person name="Mendez-Garcia C."/>
            <person name="Mesa V."/>
            <person name="Sprenger R.R."/>
            <person name="Richter M."/>
            <person name="Diez M.S."/>
            <person name="Solano J."/>
            <person name="Bargiela R."/>
            <person name="Golyshina O.V."/>
            <person name="Manteca A."/>
            <person name="Ramos J.L."/>
            <person name="Gallego J.R."/>
            <person name="Llorente I."/>
            <person name="Martins Dos Santos V.A."/>
            <person name="Jensen O.N."/>
            <person name="Pelaez A.I."/>
            <person name="Sanchez J."/>
            <person name="Ferrer M."/>
        </authorList>
    </citation>
    <scope>NUCLEOTIDE SEQUENCE</scope>
</reference>
<sequence length="63" mass="7016">MIRLVEALNFRCLRYVRQPLNPFHILVGPNASGKTTFLDVAGFLGDLLRNGLDWAIGDRSSSI</sequence>
<dbReference type="SUPFAM" id="SSF52540">
    <property type="entry name" value="P-loop containing nucleoside triphosphate hydrolases"/>
    <property type="match status" value="1"/>
</dbReference>
<dbReference type="Gene3D" id="3.40.50.300">
    <property type="entry name" value="P-loop containing nucleotide triphosphate hydrolases"/>
    <property type="match status" value="1"/>
</dbReference>
<feature type="domain" description="ATPase AAA-type core" evidence="1">
    <location>
        <begin position="23"/>
        <end position="49"/>
    </location>
</feature>
<protein>
    <recommendedName>
        <fullName evidence="1">ATPase AAA-type core domain-containing protein</fullName>
    </recommendedName>
</protein>
<dbReference type="GO" id="GO:0005524">
    <property type="term" value="F:ATP binding"/>
    <property type="evidence" value="ECO:0007669"/>
    <property type="project" value="InterPro"/>
</dbReference>
<feature type="non-terminal residue" evidence="2">
    <location>
        <position position="63"/>
    </location>
</feature>
<dbReference type="Pfam" id="PF13304">
    <property type="entry name" value="AAA_21"/>
    <property type="match status" value="1"/>
</dbReference>
<dbReference type="AlphaFoldDB" id="T0ZR90"/>
<comment type="caution">
    <text evidence="2">The sequence shown here is derived from an EMBL/GenBank/DDBJ whole genome shotgun (WGS) entry which is preliminary data.</text>
</comment>